<accession>A0A455U0Z8</accession>
<dbReference type="Gene3D" id="2.30.30.240">
    <property type="entry name" value="PRC-barrel domain"/>
    <property type="match status" value="1"/>
</dbReference>
<dbReference type="Proteomes" id="UP000320231">
    <property type="component" value="Chromosome"/>
</dbReference>
<dbReference type="Pfam" id="PF05239">
    <property type="entry name" value="PRC"/>
    <property type="match status" value="1"/>
</dbReference>
<evidence type="ECO:0000313" key="3">
    <source>
        <dbReference type="Proteomes" id="UP000320231"/>
    </source>
</evidence>
<name>A0A455U0Z8_9GAMM</name>
<gene>
    <name evidence="2" type="ORF">HSBAA_09460</name>
</gene>
<evidence type="ECO:0000259" key="1">
    <source>
        <dbReference type="Pfam" id="PF05239"/>
    </source>
</evidence>
<sequence>MAQAQQYGDGDDVVAITEWNYDDLYNESGFDADWLLDRDVSTDDEDDIGSVENVLVNDKNQIEAIIVQIGGVWDIGDTHVAVPWDEVDVSNDNIQVPLNADNYDDYDLFEGENEYVSKSALQQTTQVGDNVEAGNNIWKITDLLDDYAAVNTGAGQGYIENVLFNDNGQIQAVIISGGDGVSAYPFYGYDYGWDPAYESYNLPYSADEMEGMENFDIDRYVDNE</sequence>
<dbReference type="AlphaFoldDB" id="A0A455U0Z8"/>
<evidence type="ECO:0000313" key="2">
    <source>
        <dbReference type="EMBL" id="BBI59640.1"/>
    </source>
</evidence>
<dbReference type="InterPro" id="IPR011033">
    <property type="entry name" value="PRC_barrel-like_sf"/>
</dbReference>
<proteinExistence type="predicted"/>
<dbReference type="KEGG" id="hsr:HSBAA_09460"/>
<dbReference type="InterPro" id="IPR027275">
    <property type="entry name" value="PRC-brl_dom"/>
</dbReference>
<feature type="domain" description="PRC-barrel" evidence="1">
    <location>
        <begin position="35"/>
        <end position="100"/>
    </location>
</feature>
<organism evidence="2 3">
    <name type="scientific">Vreelandella sulfidaeris</name>
    <dbReference type="NCBI Taxonomy" id="115553"/>
    <lineage>
        <taxon>Bacteria</taxon>
        <taxon>Pseudomonadati</taxon>
        <taxon>Pseudomonadota</taxon>
        <taxon>Gammaproteobacteria</taxon>
        <taxon>Oceanospirillales</taxon>
        <taxon>Halomonadaceae</taxon>
        <taxon>Vreelandella</taxon>
    </lineage>
</organism>
<dbReference type="SUPFAM" id="SSF50346">
    <property type="entry name" value="PRC-barrel domain"/>
    <property type="match status" value="1"/>
</dbReference>
<protein>
    <recommendedName>
        <fullName evidence="1">PRC-barrel domain-containing protein</fullName>
    </recommendedName>
</protein>
<dbReference type="EMBL" id="AP019514">
    <property type="protein sequence ID" value="BBI59640.1"/>
    <property type="molecule type" value="Genomic_DNA"/>
</dbReference>
<reference evidence="2 3" key="1">
    <citation type="journal article" date="2019" name="Microbiol. Resour. Announc.">
        <title>Complete Genome Sequence of Halomonas sulfidaeris Strain Esulfide1 Isolated from a Metal Sulfide Rock at a Depth of 2,200 Meters, Obtained Using Nanopore Sequencing.</title>
        <authorList>
            <person name="Saito M."/>
            <person name="Nishigata A."/>
            <person name="Galipon J."/>
            <person name="Arakawa K."/>
        </authorList>
    </citation>
    <scope>NUCLEOTIDE SEQUENCE [LARGE SCALE GENOMIC DNA]</scope>
    <source>
        <strain evidence="2 3">ATCC BAA-803</strain>
    </source>
</reference>